<organism evidence="14 15">
    <name type="scientific">Botrimarina colliarenosi</name>
    <dbReference type="NCBI Taxonomy" id="2528001"/>
    <lineage>
        <taxon>Bacteria</taxon>
        <taxon>Pseudomonadati</taxon>
        <taxon>Planctomycetota</taxon>
        <taxon>Planctomycetia</taxon>
        <taxon>Pirellulales</taxon>
        <taxon>Lacipirellulaceae</taxon>
        <taxon>Botrimarina</taxon>
    </lineage>
</organism>
<evidence type="ECO:0000259" key="13">
    <source>
        <dbReference type="SMART" id="SM00746"/>
    </source>
</evidence>
<dbReference type="Pfam" id="PF00702">
    <property type="entry name" value="Hydrolase"/>
    <property type="match status" value="1"/>
</dbReference>
<reference evidence="14 15" key="1">
    <citation type="submission" date="2019-02" db="EMBL/GenBank/DDBJ databases">
        <title>Deep-cultivation of Planctomycetes and their phenomic and genomic characterization uncovers novel biology.</title>
        <authorList>
            <person name="Wiegand S."/>
            <person name="Jogler M."/>
            <person name="Boedeker C."/>
            <person name="Pinto D."/>
            <person name="Vollmers J."/>
            <person name="Rivas-Marin E."/>
            <person name="Kohn T."/>
            <person name="Peeters S.H."/>
            <person name="Heuer A."/>
            <person name="Rast P."/>
            <person name="Oberbeckmann S."/>
            <person name="Bunk B."/>
            <person name="Jeske O."/>
            <person name="Meyerdierks A."/>
            <person name="Storesund J.E."/>
            <person name="Kallscheuer N."/>
            <person name="Luecker S."/>
            <person name="Lage O.M."/>
            <person name="Pohl T."/>
            <person name="Merkel B.J."/>
            <person name="Hornburger P."/>
            <person name="Mueller R.-W."/>
            <person name="Bruemmer F."/>
            <person name="Labrenz M."/>
            <person name="Spormann A.M."/>
            <person name="Op Den Camp H."/>
            <person name="Overmann J."/>
            <person name="Amann R."/>
            <person name="Jetten M.S.M."/>
            <person name="Mascher T."/>
            <person name="Medema M.H."/>
            <person name="Devos D.P."/>
            <person name="Kaster A.-K."/>
            <person name="Ovreas L."/>
            <person name="Rohde M."/>
            <person name="Galperin M.Y."/>
            <person name="Jogler C."/>
        </authorList>
    </citation>
    <scope>NUCLEOTIDE SEQUENCE [LARGE SCALE GENOMIC DNA]</scope>
    <source>
        <strain evidence="14 15">Pla108</strain>
    </source>
</reference>
<dbReference type="PANTHER" id="PTHR43520">
    <property type="entry name" value="ATP7, ISOFORM B"/>
    <property type="match status" value="1"/>
</dbReference>
<dbReference type="InterPro" id="IPR059000">
    <property type="entry name" value="ATPase_P-type_domA"/>
</dbReference>
<dbReference type="InterPro" id="IPR018303">
    <property type="entry name" value="ATPase_P-typ_P_site"/>
</dbReference>
<feature type="domain" description="TRASH" evidence="13">
    <location>
        <begin position="6"/>
        <end position="43"/>
    </location>
</feature>
<gene>
    <name evidence="14" type="primary">silP</name>
    <name evidence="14" type="ORF">Pla108_40130</name>
</gene>
<dbReference type="NCBIfam" id="TIGR01511">
    <property type="entry name" value="ATPase-IB1_Cu"/>
    <property type="match status" value="1"/>
</dbReference>
<keyword evidence="7 11" id="KW-0067">ATP-binding</keyword>
<dbReference type="SMART" id="SM00746">
    <property type="entry name" value="TRASH"/>
    <property type="match status" value="1"/>
</dbReference>
<dbReference type="RefSeq" id="WP_261342534.1">
    <property type="nucleotide sequence ID" value="NZ_SJPR01000009.1"/>
</dbReference>
<feature type="transmembrane region" description="Helical" evidence="11">
    <location>
        <begin position="371"/>
        <end position="397"/>
    </location>
</feature>
<dbReference type="InterPro" id="IPR044492">
    <property type="entry name" value="P_typ_ATPase_HD_dom"/>
</dbReference>
<evidence type="ECO:0000256" key="12">
    <source>
        <dbReference type="SAM" id="MobiDB-lite"/>
    </source>
</evidence>
<name>A0A5C6A397_9BACT</name>
<feature type="transmembrane region" description="Helical" evidence="11">
    <location>
        <begin position="185"/>
        <end position="211"/>
    </location>
</feature>
<dbReference type="InterPro" id="IPR027256">
    <property type="entry name" value="P-typ_ATPase_IB"/>
</dbReference>
<feature type="transmembrane region" description="Helical" evidence="11">
    <location>
        <begin position="223"/>
        <end position="241"/>
    </location>
</feature>
<feature type="transmembrane region" description="Helical" evidence="11">
    <location>
        <begin position="120"/>
        <end position="139"/>
    </location>
</feature>
<dbReference type="InterPro" id="IPR011017">
    <property type="entry name" value="TRASH_dom"/>
</dbReference>
<dbReference type="NCBIfam" id="TIGR01494">
    <property type="entry name" value="ATPase_P-type"/>
    <property type="match status" value="1"/>
</dbReference>
<evidence type="ECO:0000256" key="9">
    <source>
        <dbReference type="ARBA" id="ARBA00022989"/>
    </source>
</evidence>
<comment type="caution">
    <text evidence="14">The sequence shown here is derived from an EMBL/GenBank/DDBJ whole genome shotgun (WGS) entry which is preliminary data.</text>
</comment>
<dbReference type="InterPro" id="IPR001757">
    <property type="entry name" value="P_typ_ATPase"/>
</dbReference>
<dbReference type="GO" id="GO:0005886">
    <property type="term" value="C:plasma membrane"/>
    <property type="evidence" value="ECO:0007669"/>
    <property type="project" value="UniProtKB-SubCell"/>
</dbReference>
<keyword evidence="8" id="KW-1278">Translocase</keyword>
<keyword evidence="5 11" id="KW-0479">Metal-binding</keyword>
<accession>A0A5C6A397</accession>
<dbReference type="CDD" id="cd02094">
    <property type="entry name" value="P-type_ATPase_Cu-like"/>
    <property type="match status" value="1"/>
</dbReference>
<evidence type="ECO:0000256" key="8">
    <source>
        <dbReference type="ARBA" id="ARBA00022967"/>
    </source>
</evidence>
<evidence type="ECO:0000313" key="14">
    <source>
        <dbReference type="EMBL" id="TWT92873.1"/>
    </source>
</evidence>
<dbReference type="InterPro" id="IPR036412">
    <property type="entry name" value="HAD-like_sf"/>
</dbReference>
<comment type="similarity">
    <text evidence="2 11">Belongs to the cation transport ATPase (P-type) (TC 3.A.3) family. Type IB subfamily.</text>
</comment>
<dbReference type="GO" id="GO:0055070">
    <property type="term" value="P:copper ion homeostasis"/>
    <property type="evidence" value="ECO:0007669"/>
    <property type="project" value="TreeGrafter"/>
</dbReference>
<dbReference type="PANTHER" id="PTHR43520:SF8">
    <property type="entry name" value="P-TYPE CU(+) TRANSPORTER"/>
    <property type="match status" value="1"/>
</dbReference>
<evidence type="ECO:0000256" key="1">
    <source>
        <dbReference type="ARBA" id="ARBA00004651"/>
    </source>
</evidence>
<dbReference type="InterPro" id="IPR023298">
    <property type="entry name" value="ATPase_P-typ_TM_dom_sf"/>
</dbReference>
<feature type="transmembrane region" description="Helical" evidence="11">
    <location>
        <begin position="745"/>
        <end position="767"/>
    </location>
</feature>
<dbReference type="FunFam" id="2.70.150.10:FF:000020">
    <property type="entry name" value="Copper-exporting P-type ATPase A"/>
    <property type="match status" value="1"/>
</dbReference>
<dbReference type="Pfam" id="PF04945">
    <property type="entry name" value="YHS"/>
    <property type="match status" value="1"/>
</dbReference>
<keyword evidence="3 11" id="KW-1003">Cell membrane</keyword>
<evidence type="ECO:0000256" key="7">
    <source>
        <dbReference type="ARBA" id="ARBA00022840"/>
    </source>
</evidence>
<dbReference type="SFLD" id="SFLDF00027">
    <property type="entry name" value="p-type_atpase"/>
    <property type="match status" value="1"/>
</dbReference>
<dbReference type="Gene3D" id="3.40.50.1000">
    <property type="entry name" value="HAD superfamily/HAD-like"/>
    <property type="match status" value="1"/>
</dbReference>
<dbReference type="InterPro" id="IPR008250">
    <property type="entry name" value="ATPase_P-typ_transduc_dom_A_sf"/>
</dbReference>
<dbReference type="GO" id="GO:0043682">
    <property type="term" value="F:P-type divalent copper transporter activity"/>
    <property type="evidence" value="ECO:0007669"/>
    <property type="project" value="TreeGrafter"/>
</dbReference>
<evidence type="ECO:0000256" key="4">
    <source>
        <dbReference type="ARBA" id="ARBA00022692"/>
    </source>
</evidence>
<evidence type="ECO:0000313" key="15">
    <source>
        <dbReference type="Proteomes" id="UP000317421"/>
    </source>
</evidence>
<dbReference type="InterPro" id="IPR045800">
    <property type="entry name" value="HMBD"/>
</dbReference>
<dbReference type="SUPFAM" id="SSF81665">
    <property type="entry name" value="Calcium ATPase, transmembrane domain M"/>
    <property type="match status" value="1"/>
</dbReference>
<dbReference type="PRINTS" id="PR00943">
    <property type="entry name" value="CUATPASE"/>
</dbReference>
<dbReference type="AlphaFoldDB" id="A0A5C6A397"/>
<dbReference type="InterPro" id="IPR023214">
    <property type="entry name" value="HAD_sf"/>
</dbReference>
<evidence type="ECO:0000256" key="5">
    <source>
        <dbReference type="ARBA" id="ARBA00022723"/>
    </source>
</evidence>
<dbReference type="InterPro" id="IPR023299">
    <property type="entry name" value="ATPase_P-typ_cyto_dom_N"/>
</dbReference>
<feature type="transmembrane region" description="Helical" evidence="11">
    <location>
        <begin position="403"/>
        <end position="426"/>
    </location>
</feature>
<keyword evidence="15" id="KW-1185">Reference proteome</keyword>
<evidence type="ECO:0000256" key="2">
    <source>
        <dbReference type="ARBA" id="ARBA00006024"/>
    </source>
</evidence>
<protein>
    <submittedName>
        <fullName evidence="14">Silver exporting P-type ATPase</fullName>
    </submittedName>
</protein>
<feature type="region of interest" description="Disordered" evidence="12">
    <location>
        <begin position="47"/>
        <end position="73"/>
    </location>
</feature>
<dbReference type="PRINTS" id="PR00119">
    <property type="entry name" value="CATATPASE"/>
</dbReference>
<dbReference type="Pfam" id="PF19335">
    <property type="entry name" value="HMBD"/>
    <property type="match status" value="1"/>
</dbReference>
<dbReference type="GO" id="GO:0005524">
    <property type="term" value="F:ATP binding"/>
    <property type="evidence" value="ECO:0007669"/>
    <property type="project" value="UniProtKB-UniRule"/>
</dbReference>
<dbReference type="Gene3D" id="3.40.1110.10">
    <property type="entry name" value="Calcium-transporting ATPase, cytoplasmic domain N"/>
    <property type="match status" value="1"/>
</dbReference>
<dbReference type="PROSITE" id="PS00154">
    <property type="entry name" value="ATPASE_E1_E2"/>
    <property type="match status" value="1"/>
</dbReference>
<comment type="subcellular location">
    <subcellularLocation>
        <location evidence="1">Cell membrane</location>
        <topology evidence="1">Multi-pass membrane protein</topology>
    </subcellularLocation>
</comment>
<dbReference type="NCBIfam" id="TIGR01525">
    <property type="entry name" value="ATPase-IB_hvy"/>
    <property type="match status" value="1"/>
</dbReference>
<dbReference type="Gene3D" id="2.70.150.10">
    <property type="entry name" value="Calcium-transporting ATPase, cytoplasmic transduction domain A"/>
    <property type="match status" value="1"/>
</dbReference>
<sequence>MAIAQDPVCGMQVDTDTALSIDAHGQPVYFCSAGCRRRFADEQGLEVAAGDDPAPPDELREQSSPPTNPGAGGRLYTCPMHPDVEQVGPGSCPKCGMDLEPKEASLGDENDGESAMARRFWVGVTLSVPLLVLTMGPMVGLPVEDWLSSDVAAWLQFALATPVVFWCGWPLLVRGWRSIQNASPNMFTLIAIGTLTAYVFSLFATLVPSWIPEAFYEAGRAPLYYEAAAVIITLVLLGQVLELRARKKTSGAIRELLKLAPDTAHRVVDGKEEDVALDQIGLGDRLRVRPGEKMPVDGVVVEGASAVDESMLTGEPIPADKAAGDHVSAGTLNQTGALVVEAKQVGADTVLSRIVDMVASAQRSRAPIQGLVDVVAAWFVPAVIGAAILAFVVWATVGPEPRFAHALLAAISVLIIACPCALGLATPMSVMVGVGRGAKEGVLVKDAQALETLEKVDTVVVDKTGTLTEGKPRVVDVAIEDGSDEEELLGLAAAVEGSSEHPLARAIVDGAKERGVATKSAEHFQSTTGGGVSAEVATRTVRVGKLAFLAEQGIAPSDQLKSAADSAQSEGRTVVFVAADDRLLGFLSIADPVKNSSAETIRRLHERGLRVVMLTGDSEATAESVARELGIDEVHAGVSPKEKHEFVKQLRKDGRVVAMAGDGINDAPALAAADVGIAMGTGSDVAIESADVTLLGGDLQGVLKAVALSRATMRNIRQNLAFAFGYNALGIPIAAGVLYPVFGWLLSPMIAAAAMSLSSVSVIGNALRLRATKL</sequence>
<dbReference type="InterPro" id="IPR007029">
    <property type="entry name" value="YHS_dom"/>
</dbReference>
<proteinExistence type="inferred from homology"/>
<dbReference type="SFLD" id="SFLDS00003">
    <property type="entry name" value="Haloacid_Dehalogenase"/>
    <property type="match status" value="1"/>
</dbReference>
<keyword evidence="6 11" id="KW-0547">Nucleotide-binding</keyword>
<dbReference type="SUPFAM" id="SSF81653">
    <property type="entry name" value="Calcium ATPase, transduction domain A"/>
    <property type="match status" value="1"/>
</dbReference>
<evidence type="ECO:0000256" key="10">
    <source>
        <dbReference type="ARBA" id="ARBA00023136"/>
    </source>
</evidence>
<feature type="transmembrane region" description="Helical" evidence="11">
    <location>
        <begin position="720"/>
        <end position="739"/>
    </location>
</feature>
<keyword evidence="10 11" id="KW-0472">Membrane</keyword>
<dbReference type="SFLD" id="SFLDG00002">
    <property type="entry name" value="C1.7:_P-type_atpase_like"/>
    <property type="match status" value="1"/>
</dbReference>
<dbReference type="SUPFAM" id="SSF56784">
    <property type="entry name" value="HAD-like"/>
    <property type="match status" value="1"/>
</dbReference>
<evidence type="ECO:0000256" key="11">
    <source>
        <dbReference type="RuleBase" id="RU362081"/>
    </source>
</evidence>
<dbReference type="GO" id="GO:0005507">
    <property type="term" value="F:copper ion binding"/>
    <property type="evidence" value="ECO:0007669"/>
    <property type="project" value="TreeGrafter"/>
</dbReference>
<keyword evidence="4 11" id="KW-0812">Transmembrane</keyword>
<evidence type="ECO:0000256" key="6">
    <source>
        <dbReference type="ARBA" id="ARBA00022741"/>
    </source>
</evidence>
<dbReference type="Proteomes" id="UP000317421">
    <property type="component" value="Unassembled WGS sequence"/>
</dbReference>
<dbReference type="GO" id="GO:0060003">
    <property type="term" value="P:copper ion export"/>
    <property type="evidence" value="ECO:0007669"/>
    <property type="project" value="UniProtKB-ARBA"/>
</dbReference>
<evidence type="ECO:0000256" key="3">
    <source>
        <dbReference type="ARBA" id="ARBA00022475"/>
    </source>
</evidence>
<keyword evidence="9 11" id="KW-1133">Transmembrane helix</keyword>
<dbReference type="GO" id="GO:0016887">
    <property type="term" value="F:ATP hydrolysis activity"/>
    <property type="evidence" value="ECO:0007669"/>
    <property type="project" value="InterPro"/>
</dbReference>
<dbReference type="EMBL" id="SJPR01000009">
    <property type="protein sequence ID" value="TWT92873.1"/>
    <property type="molecule type" value="Genomic_DNA"/>
</dbReference>
<dbReference type="Pfam" id="PF00122">
    <property type="entry name" value="E1-E2_ATPase"/>
    <property type="match status" value="1"/>
</dbReference>
<feature type="transmembrane region" description="Helical" evidence="11">
    <location>
        <begin position="151"/>
        <end position="173"/>
    </location>
</feature>